<organism evidence="2 3">
    <name type="scientific">Niastella yeongjuensis</name>
    <dbReference type="NCBI Taxonomy" id="354355"/>
    <lineage>
        <taxon>Bacteria</taxon>
        <taxon>Pseudomonadati</taxon>
        <taxon>Bacteroidota</taxon>
        <taxon>Chitinophagia</taxon>
        <taxon>Chitinophagales</taxon>
        <taxon>Chitinophagaceae</taxon>
        <taxon>Niastella</taxon>
    </lineage>
</organism>
<dbReference type="OrthoDB" id="9808870at2"/>
<feature type="transmembrane region" description="Helical" evidence="1">
    <location>
        <begin position="130"/>
        <end position="157"/>
    </location>
</feature>
<gene>
    <name evidence="2" type="ORF">A4H97_13315</name>
</gene>
<name>A0A1V9EAZ5_9BACT</name>
<evidence type="ECO:0000256" key="1">
    <source>
        <dbReference type="SAM" id="Phobius"/>
    </source>
</evidence>
<keyword evidence="1" id="KW-0472">Membrane</keyword>
<dbReference type="STRING" id="354355.SAMN05660816_03332"/>
<evidence type="ECO:0008006" key="4">
    <source>
        <dbReference type="Google" id="ProtNLM"/>
    </source>
</evidence>
<feature type="transmembrane region" description="Helical" evidence="1">
    <location>
        <begin position="43"/>
        <end position="65"/>
    </location>
</feature>
<dbReference type="AlphaFoldDB" id="A0A1V9EAZ5"/>
<proteinExistence type="predicted"/>
<keyword evidence="1" id="KW-0812">Transmembrane</keyword>
<feature type="transmembrane region" description="Helical" evidence="1">
    <location>
        <begin position="169"/>
        <end position="187"/>
    </location>
</feature>
<dbReference type="RefSeq" id="WP_081203528.1">
    <property type="nucleotide sequence ID" value="NZ_FOCZ01000005.1"/>
</dbReference>
<comment type="caution">
    <text evidence="2">The sequence shown here is derived from an EMBL/GenBank/DDBJ whole genome shotgun (WGS) entry which is preliminary data.</text>
</comment>
<evidence type="ECO:0000313" key="2">
    <source>
        <dbReference type="EMBL" id="OQP43115.1"/>
    </source>
</evidence>
<feature type="transmembrane region" description="Helical" evidence="1">
    <location>
        <begin position="71"/>
        <end position="89"/>
    </location>
</feature>
<keyword evidence="3" id="KW-1185">Reference proteome</keyword>
<keyword evidence="1" id="KW-1133">Transmembrane helix</keyword>
<evidence type="ECO:0000313" key="3">
    <source>
        <dbReference type="Proteomes" id="UP000192610"/>
    </source>
</evidence>
<dbReference type="EMBL" id="LVXG01000056">
    <property type="protein sequence ID" value="OQP43115.1"/>
    <property type="molecule type" value="Genomic_DNA"/>
</dbReference>
<dbReference type="Proteomes" id="UP000192610">
    <property type="component" value="Unassembled WGS sequence"/>
</dbReference>
<feature type="transmembrane region" description="Helical" evidence="1">
    <location>
        <begin position="101"/>
        <end position="124"/>
    </location>
</feature>
<protein>
    <recommendedName>
        <fullName evidence="4">HupE / UreJ protein</fullName>
    </recommendedName>
</protein>
<sequence length="215" mass="24023">MQDFTIYFRLGTDHILTPDALDHILFVTALCLRYLWQDWKKVVVLVTAFTIGHSLTLALSALDYIQVNAGWIEFLIPLTIAATCVNNIVQQKAVQQKRLPVIYFFALFFGLIHGLAFAGTLLSLEGKEGIIGRLLAFNIGIEAAQLLIVLIVLLLSFLVVQSLKLSRMVWLRGASALILVISLFWAFKRFPSNKHYHDESEKTVLVSGACSVCTV</sequence>
<dbReference type="Pfam" id="PF13795">
    <property type="entry name" value="HupE_UreJ_2"/>
    <property type="match status" value="1"/>
</dbReference>
<dbReference type="InterPro" id="IPR032809">
    <property type="entry name" value="Put_HupE_UreJ"/>
</dbReference>
<accession>A0A1V9EAZ5</accession>
<reference evidence="3" key="1">
    <citation type="submission" date="2016-04" db="EMBL/GenBank/DDBJ databases">
        <authorList>
            <person name="Chen L."/>
            <person name="Zhuang W."/>
            <person name="Wang G."/>
        </authorList>
    </citation>
    <scope>NUCLEOTIDE SEQUENCE [LARGE SCALE GENOMIC DNA]</scope>
    <source>
        <strain evidence="3">17621</strain>
    </source>
</reference>